<dbReference type="Pfam" id="PF13361">
    <property type="entry name" value="UvrD_C"/>
    <property type="match status" value="1"/>
</dbReference>
<evidence type="ECO:0000256" key="4">
    <source>
        <dbReference type="ARBA" id="ARBA00022801"/>
    </source>
</evidence>
<comment type="catalytic activity">
    <reaction evidence="11">
        <text>Couples ATP hydrolysis with the unwinding of duplex DNA by translocating in the 3'-5' direction.</text>
        <dbReference type="EC" id="5.6.2.4"/>
    </reaction>
</comment>
<dbReference type="PROSITE" id="PS51198">
    <property type="entry name" value="UVRD_HELICASE_ATP_BIND"/>
    <property type="match status" value="1"/>
</dbReference>
<comment type="catalytic activity">
    <reaction evidence="14">
        <text>ATP + H2O = ADP + phosphate + H(+)</text>
        <dbReference type="Rhea" id="RHEA:13065"/>
        <dbReference type="ChEBI" id="CHEBI:15377"/>
        <dbReference type="ChEBI" id="CHEBI:15378"/>
        <dbReference type="ChEBI" id="CHEBI:30616"/>
        <dbReference type="ChEBI" id="CHEBI:43474"/>
        <dbReference type="ChEBI" id="CHEBI:456216"/>
        <dbReference type="EC" id="5.6.2.4"/>
    </reaction>
</comment>
<feature type="region of interest" description="Disordered" evidence="16">
    <location>
        <begin position="1"/>
        <end position="22"/>
    </location>
</feature>
<evidence type="ECO:0000256" key="11">
    <source>
        <dbReference type="ARBA" id="ARBA00034617"/>
    </source>
</evidence>
<dbReference type="Pfam" id="PF12705">
    <property type="entry name" value="PDDEXK_1"/>
    <property type="match status" value="1"/>
</dbReference>
<dbReference type="InterPro" id="IPR014151">
    <property type="entry name" value="DNA_helicase_AddA"/>
</dbReference>
<evidence type="ECO:0000256" key="16">
    <source>
        <dbReference type="SAM" id="MobiDB-lite"/>
    </source>
</evidence>
<accession>A0A2S5JMR8</accession>
<dbReference type="NCBIfam" id="TIGR02784">
    <property type="entry name" value="addA_alphas"/>
    <property type="match status" value="1"/>
</dbReference>
<evidence type="ECO:0000256" key="1">
    <source>
        <dbReference type="ARBA" id="ARBA00022722"/>
    </source>
</evidence>
<dbReference type="OrthoDB" id="9810135at2"/>
<protein>
    <recommendedName>
        <fullName evidence="12">DNA 3'-5' helicase</fullName>
        <ecNumber evidence="12">5.6.2.4</ecNumber>
    </recommendedName>
    <alternativeName>
        <fullName evidence="13">DNA 3'-5' helicase II</fullName>
    </alternativeName>
</protein>
<evidence type="ECO:0000256" key="3">
    <source>
        <dbReference type="ARBA" id="ARBA00022763"/>
    </source>
</evidence>
<evidence type="ECO:0000313" key="20">
    <source>
        <dbReference type="Proteomes" id="UP000239736"/>
    </source>
</evidence>
<evidence type="ECO:0000256" key="7">
    <source>
        <dbReference type="ARBA" id="ARBA00022840"/>
    </source>
</evidence>
<evidence type="ECO:0000256" key="13">
    <source>
        <dbReference type="ARBA" id="ARBA00034923"/>
    </source>
</evidence>
<dbReference type="PANTHER" id="PTHR11070:SF2">
    <property type="entry name" value="ATP-DEPENDENT DNA HELICASE SRS2"/>
    <property type="match status" value="1"/>
</dbReference>
<dbReference type="Proteomes" id="UP000239736">
    <property type="component" value="Unassembled WGS sequence"/>
</dbReference>
<dbReference type="GO" id="GO:0005524">
    <property type="term" value="F:ATP binding"/>
    <property type="evidence" value="ECO:0007669"/>
    <property type="project" value="UniProtKB-UniRule"/>
</dbReference>
<dbReference type="EC" id="5.6.2.4" evidence="12"/>
<proteinExistence type="predicted"/>
<dbReference type="SUPFAM" id="SSF52980">
    <property type="entry name" value="Restriction endonuclease-like"/>
    <property type="match status" value="1"/>
</dbReference>
<dbReference type="GO" id="GO:0043138">
    <property type="term" value="F:3'-5' DNA helicase activity"/>
    <property type="evidence" value="ECO:0007669"/>
    <property type="project" value="UniProtKB-EC"/>
</dbReference>
<dbReference type="AlphaFoldDB" id="A0A2S5JMR8"/>
<dbReference type="SUPFAM" id="SSF52540">
    <property type="entry name" value="P-loop containing nucleoside triphosphate hydrolases"/>
    <property type="match status" value="1"/>
</dbReference>
<dbReference type="Gene3D" id="3.90.320.10">
    <property type="match status" value="1"/>
</dbReference>
<reference evidence="19 20" key="1">
    <citation type="submission" date="2018-01" db="EMBL/GenBank/DDBJ databases">
        <title>Genomic Encyclopedia of Archaeal and Bacterial Type Strains, Phase II (KMG-II): from individual species to whole genera.</title>
        <authorList>
            <person name="Goeker M."/>
        </authorList>
    </citation>
    <scope>NUCLEOTIDE SEQUENCE [LARGE SCALE GENOMIC DNA]</scope>
    <source>
        <strain evidence="19 20">DSM 12048</strain>
    </source>
</reference>
<evidence type="ECO:0000256" key="9">
    <source>
        <dbReference type="ARBA" id="ARBA00023204"/>
    </source>
</evidence>
<keyword evidence="1" id="KW-0540">Nuclease</keyword>
<dbReference type="InterPro" id="IPR027417">
    <property type="entry name" value="P-loop_NTPase"/>
</dbReference>
<evidence type="ECO:0000256" key="6">
    <source>
        <dbReference type="ARBA" id="ARBA00022839"/>
    </source>
</evidence>
<evidence type="ECO:0000256" key="15">
    <source>
        <dbReference type="PROSITE-ProRule" id="PRU00560"/>
    </source>
</evidence>
<dbReference type="GO" id="GO:0033202">
    <property type="term" value="C:DNA helicase complex"/>
    <property type="evidence" value="ECO:0007669"/>
    <property type="project" value="TreeGrafter"/>
</dbReference>
<organism evidence="19 20">
    <name type="scientific">Albidovulum inexpectatum</name>
    <dbReference type="NCBI Taxonomy" id="196587"/>
    <lineage>
        <taxon>Bacteria</taxon>
        <taxon>Pseudomonadati</taxon>
        <taxon>Pseudomonadota</taxon>
        <taxon>Alphaproteobacteria</taxon>
        <taxon>Rhodobacterales</taxon>
        <taxon>Paracoccaceae</taxon>
        <taxon>Albidovulum</taxon>
    </lineage>
</organism>
<dbReference type="Gene3D" id="1.10.486.10">
    <property type="entry name" value="PCRA, domain 4"/>
    <property type="match status" value="1"/>
</dbReference>
<dbReference type="InterPro" id="IPR011604">
    <property type="entry name" value="PDDEXK-like_dom_sf"/>
</dbReference>
<keyword evidence="3" id="KW-0227">DNA damage</keyword>
<dbReference type="InterPro" id="IPR000212">
    <property type="entry name" value="DNA_helicase_UvrD/REP"/>
</dbReference>
<dbReference type="RefSeq" id="WP_104069208.1">
    <property type="nucleotide sequence ID" value="NZ_PRDS01000001.1"/>
</dbReference>
<gene>
    <name evidence="19" type="ORF">LV82_00632</name>
</gene>
<dbReference type="GO" id="GO:0004527">
    <property type="term" value="F:exonuclease activity"/>
    <property type="evidence" value="ECO:0007669"/>
    <property type="project" value="UniProtKB-KW"/>
</dbReference>
<dbReference type="GO" id="GO:0003677">
    <property type="term" value="F:DNA binding"/>
    <property type="evidence" value="ECO:0007669"/>
    <property type="project" value="UniProtKB-KW"/>
</dbReference>
<keyword evidence="6" id="KW-0269">Exonuclease</keyword>
<dbReference type="InterPro" id="IPR038726">
    <property type="entry name" value="PDDEXK_AddAB-type"/>
</dbReference>
<evidence type="ECO:0000256" key="12">
    <source>
        <dbReference type="ARBA" id="ARBA00034808"/>
    </source>
</evidence>
<evidence type="ECO:0000256" key="5">
    <source>
        <dbReference type="ARBA" id="ARBA00022806"/>
    </source>
</evidence>
<keyword evidence="8" id="KW-0238">DNA-binding</keyword>
<dbReference type="PANTHER" id="PTHR11070">
    <property type="entry name" value="UVRD / RECB / PCRA DNA HELICASE FAMILY MEMBER"/>
    <property type="match status" value="1"/>
</dbReference>
<dbReference type="Pfam" id="PF00580">
    <property type="entry name" value="UvrD-helicase"/>
    <property type="match status" value="1"/>
</dbReference>
<feature type="region of interest" description="Disordered" evidence="16">
    <location>
        <begin position="879"/>
        <end position="970"/>
    </location>
</feature>
<keyword evidence="4 15" id="KW-0378">Hydrolase</keyword>
<keyword evidence="7 15" id="KW-0067">ATP-binding</keyword>
<dbReference type="GO" id="GO:0000725">
    <property type="term" value="P:recombinational repair"/>
    <property type="evidence" value="ECO:0007669"/>
    <property type="project" value="TreeGrafter"/>
</dbReference>
<dbReference type="Gene3D" id="3.40.50.300">
    <property type="entry name" value="P-loop containing nucleotide triphosphate hydrolases"/>
    <property type="match status" value="4"/>
</dbReference>
<evidence type="ECO:0000256" key="10">
    <source>
        <dbReference type="ARBA" id="ARBA00023235"/>
    </source>
</evidence>
<dbReference type="InterPro" id="IPR014017">
    <property type="entry name" value="DNA_helicase_UvrD-like_C"/>
</dbReference>
<comment type="caution">
    <text evidence="19">The sequence shown here is derived from an EMBL/GenBank/DDBJ whole genome shotgun (WGS) entry which is preliminary data.</text>
</comment>
<feature type="domain" description="UvrD-like helicase C-terminal" evidence="18">
    <location>
        <begin position="493"/>
        <end position="777"/>
    </location>
</feature>
<keyword evidence="10" id="KW-0413">Isomerase</keyword>
<evidence type="ECO:0000313" key="19">
    <source>
        <dbReference type="EMBL" id="PPB82693.1"/>
    </source>
</evidence>
<dbReference type="GO" id="GO:0005829">
    <property type="term" value="C:cytosol"/>
    <property type="evidence" value="ECO:0007669"/>
    <property type="project" value="TreeGrafter"/>
</dbReference>
<dbReference type="PROSITE" id="PS51217">
    <property type="entry name" value="UVRD_HELICASE_CTER"/>
    <property type="match status" value="1"/>
</dbReference>
<dbReference type="EMBL" id="PRDS01000001">
    <property type="protein sequence ID" value="PPB82693.1"/>
    <property type="molecule type" value="Genomic_DNA"/>
</dbReference>
<dbReference type="InterPro" id="IPR011335">
    <property type="entry name" value="Restrct_endonuc-II-like"/>
</dbReference>
<keyword evidence="9" id="KW-0234">DNA repair</keyword>
<feature type="compositionally biased region" description="Basic and acidic residues" evidence="16">
    <location>
        <begin position="958"/>
        <end position="969"/>
    </location>
</feature>
<evidence type="ECO:0000256" key="14">
    <source>
        <dbReference type="ARBA" id="ARBA00048988"/>
    </source>
</evidence>
<name>A0A2S5JMR8_9RHOB</name>
<dbReference type="InterPro" id="IPR014016">
    <property type="entry name" value="UvrD-like_ATP-bd"/>
</dbReference>
<feature type="binding site" evidence="15">
    <location>
        <begin position="24"/>
        <end position="31"/>
    </location>
    <ligand>
        <name>ATP</name>
        <dbReference type="ChEBI" id="CHEBI:30616"/>
    </ligand>
</feature>
<keyword evidence="20" id="KW-1185">Reference proteome</keyword>
<evidence type="ECO:0000259" key="18">
    <source>
        <dbReference type="PROSITE" id="PS51217"/>
    </source>
</evidence>
<sequence length="1135" mass="124938">MRRDDATEAQVRAAQPGQSTWLSANAGSGKTRVLTDRVARLLLDGTDPGRILCLTYTKAAASEMQNRLFKRLGEWAMLPEQKLREALHALGVEQAIDADTLARARRLFARAIETPGGLKIQTIHSFCASLLRRFPIEAGISPAFRELDDRSARLIRQDILEEIASGPEREVFDAVAANLSGDDPAALLDEICRNAPAFAEPADRARIAARLGLPPDLDREALLGDVFLGGEAELLGQLVPMLLASGTNDRKAGERLAPIIGTLPGIEAMAVLETVLLTGKGAKEPFTAKIGAFPTKAVREGAAGLMGPLEDLMRRIERGRPLRLGLMALERAEALHRFARLFLDRYQARKTQAGWVDFDDLIARAAALLSDPSVAAWVLFRLDGGIDHILVDEAQDTSPEQWQVIERLAEEFTAGQGARDVVRTIFVVGDKKQSIYSFQGADLAAFDRMREHFARKHAAARVPFHQMELLHSFRSSRAVLDVVDNTFDDRVRAGLGGEFRHIAFRSDMPGRVDLWPAIPTAEKPEEKEWFDPTDILPQDHHTVRLARRIAAHIRGLIDAGTQIPQEDGTARPVHEGDFLILVQRRSDLFHELIRACKACGLAVAGADRLRIGGELAVRDLLAVMRFLATPEDDLSLAEALRSPLLGLTEAQLYDLAHERGKGAYLWQALRDRQQDFPGTVAMLRDLRDRADFLRPFEILERILTRHDGRRRLIARLGPEAEEGIDALLSQALAYEQAEVPSLTGFLVWMQTGEVEIKRQLDSASRALRVMTVHGAKGLEAPIVILPDTAKPREDVRDQILDLDGLPMWKLRSQDSPQPLIDAREEVLRRQREERMRLLYVAMTRARVWLIVCGAGEVGQGADSWYSLVADGVERAGAARAETDLPPPDPDASPGAGEPDPVLRHEHGSWPVPAMPAASAADGPTRAPLPDWAGTPAPAPVQPEEPVSPSALEGAKALSGEDGRDEETAKRRGTALHRLLEHLPDWPEADWPDVAAALIGPDLTEEETAEILAEARRVLDLPEMAPLLSSDALAEVELCARLPQFGNRLFHGTIDRLLVMPERVLAVDFKSNAVVPDRPDTVPQGILRQMGAYAAMLERIWPGRQVETAILWTRTGQLMPLDPDIVRQALAGTPIP</sequence>
<feature type="domain" description="UvrD-like helicase ATP-binding" evidence="17">
    <location>
        <begin position="3"/>
        <end position="476"/>
    </location>
</feature>
<evidence type="ECO:0000259" key="17">
    <source>
        <dbReference type="PROSITE" id="PS51198"/>
    </source>
</evidence>
<evidence type="ECO:0000256" key="2">
    <source>
        <dbReference type="ARBA" id="ARBA00022741"/>
    </source>
</evidence>
<keyword evidence="2 15" id="KW-0547">Nucleotide-binding</keyword>
<keyword evidence="5 15" id="KW-0347">Helicase</keyword>
<evidence type="ECO:0000256" key="8">
    <source>
        <dbReference type="ARBA" id="ARBA00023125"/>
    </source>
</evidence>